<reference evidence="1" key="1">
    <citation type="journal article" date="2015" name="Nature">
        <title>Complex archaea that bridge the gap between prokaryotes and eukaryotes.</title>
        <authorList>
            <person name="Spang A."/>
            <person name="Saw J.H."/>
            <person name="Jorgensen S.L."/>
            <person name="Zaremba-Niedzwiedzka K."/>
            <person name="Martijn J."/>
            <person name="Lind A.E."/>
            <person name="van Eijk R."/>
            <person name="Schleper C."/>
            <person name="Guy L."/>
            <person name="Ettema T.J."/>
        </authorList>
    </citation>
    <scope>NUCLEOTIDE SEQUENCE</scope>
</reference>
<gene>
    <name evidence="1" type="ORF">LCGC14_3013720</name>
</gene>
<sequence>DGFKDRHKELVNEYYPKLNWRNGSLDV</sequence>
<accession>A0A0F8WXX4</accession>
<dbReference type="AlphaFoldDB" id="A0A0F8WXX4"/>
<proteinExistence type="predicted"/>
<comment type="caution">
    <text evidence="1">The sequence shown here is derived from an EMBL/GenBank/DDBJ whole genome shotgun (WGS) entry which is preliminary data.</text>
</comment>
<name>A0A0F8WXX4_9ZZZZ</name>
<evidence type="ECO:0000313" key="1">
    <source>
        <dbReference type="EMBL" id="KKK61498.1"/>
    </source>
</evidence>
<feature type="non-terminal residue" evidence="1">
    <location>
        <position position="1"/>
    </location>
</feature>
<organism evidence="1">
    <name type="scientific">marine sediment metagenome</name>
    <dbReference type="NCBI Taxonomy" id="412755"/>
    <lineage>
        <taxon>unclassified sequences</taxon>
        <taxon>metagenomes</taxon>
        <taxon>ecological metagenomes</taxon>
    </lineage>
</organism>
<dbReference type="EMBL" id="LAZR01062443">
    <property type="protein sequence ID" value="KKK61498.1"/>
    <property type="molecule type" value="Genomic_DNA"/>
</dbReference>
<protein>
    <submittedName>
        <fullName evidence="1">Uncharacterized protein</fullName>
    </submittedName>
</protein>